<dbReference type="InterPro" id="IPR036179">
    <property type="entry name" value="Ig-like_dom_sf"/>
</dbReference>
<dbReference type="EMBL" id="CAJNOU010002818">
    <property type="protein sequence ID" value="CAF1351617.1"/>
    <property type="molecule type" value="Genomic_DNA"/>
</dbReference>
<dbReference type="InterPro" id="IPR003599">
    <property type="entry name" value="Ig_sub"/>
</dbReference>
<protein>
    <submittedName>
        <fullName evidence="8">Uncharacterized protein</fullName>
    </submittedName>
</protein>
<dbReference type="SMART" id="SM00409">
    <property type="entry name" value="IG"/>
    <property type="match status" value="1"/>
</dbReference>
<feature type="domain" description="Kazal-like" evidence="7">
    <location>
        <begin position="103"/>
        <end position="154"/>
    </location>
</feature>
<dbReference type="InterPro" id="IPR036058">
    <property type="entry name" value="Kazal_dom_sf"/>
</dbReference>
<evidence type="ECO:0000256" key="3">
    <source>
        <dbReference type="ARBA" id="ARBA00022729"/>
    </source>
</evidence>
<dbReference type="Pfam" id="PF07679">
    <property type="entry name" value="I-set"/>
    <property type="match status" value="1"/>
</dbReference>
<name>A0A815HHN3_9BILA</name>
<evidence type="ECO:0000259" key="7">
    <source>
        <dbReference type="PROSITE" id="PS51465"/>
    </source>
</evidence>
<evidence type="ECO:0000256" key="4">
    <source>
        <dbReference type="ARBA" id="ARBA00023157"/>
    </source>
</evidence>
<accession>A0A815HHN3</accession>
<dbReference type="SMART" id="SM00408">
    <property type="entry name" value="IGc2"/>
    <property type="match status" value="1"/>
</dbReference>
<dbReference type="GO" id="GO:0001558">
    <property type="term" value="P:regulation of cell growth"/>
    <property type="evidence" value="ECO:0007669"/>
    <property type="project" value="InterPro"/>
</dbReference>
<comment type="subcellular location">
    <subcellularLocation>
        <location evidence="1">Secreted</location>
    </subcellularLocation>
</comment>
<dbReference type="SUPFAM" id="SSF48726">
    <property type="entry name" value="Immunoglobulin"/>
    <property type="match status" value="1"/>
</dbReference>
<evidence type="ECO:0000256" key="2">
    <source>
        <dbReference type="ARBA" id="ARBA00022525"/>
    </source>
</evidence>
<dbReference type="InterPro" id="IPR002350">
    <property type="entry name" value="Kazal_dom"/>
</dbReference>
<evidence type="ECO:0000259" key="6">
    <source>
        <dbReference type="PROSITE" id="PS50835"/>
    </source>
</evidence>
<sequence>MDAVLTHALHDSSLSSLPQCVSTSSREATEPAVAAEKYDDLAELDFNNMRSRYADELALNALLNRRMPDSALTASIRQKDEKEQEAEHIQLHGVRVNTRGGPPEARCECNDQTEMCGSDGKTYRNYCHLMESSKLAKIEQKPIIKVFKRKPCDSVPEITLPPVSVSNKTKTNVFLTCEVAGVPLPVVEWVYRSSAGKQIVYPTDDDRVSTLVRGGPNAHVVTSWLQIQSLQRSDEGTYTCVASNTLGKVEKSCTVTVENGREF</sequence>
<dbReference type="Proteomes" id="UP000663889">
    <property type="component" value="Unassembled WGS sequence"/>
</dbReference>
<dbReference type="FunFam" id="2.60.40.10:FF:000032">
    <property type="entry name" value="palladin isoform X1"/>
    <property type="match status" value="1"/>
</dbReference>
<keyword evidence="2" id="KW-0964">Secreted</keyword>
<feature type="domain" description="Ig-like" evidence="6">
    <location>
        <begin position="156"/>
        <end position="256"/>
    </location>
</feature>
<keyword evidence="3" id="KW-0732">Signal</keyword>
<dbReference type="PROSITE" id="PS51465">
    <property type="entry name" value="KAZAL_2"/>
    <property type="match status" value="1"/>
</dbReference>
<evidence type="ECO:0000313" key="9">
    <source>
        <dbReference type="Proteomes" id="UP000663889"/>
    </source>
</evidence>
<comment type="caution">
    <text evidence="8">The sequence shown here is derived from an EMBL/GenBank/DDBJ whole genome shotgun (WGS) entry which is preliminary data.</text>
</comment>
<dbReference type="PANTHER" id="PTHR14186">
    <property type="entry name" value="INSULIN-LIKE GROWTH FACTOR BINDING PROTEIN-RELATED"/>
    <property type="match status" value="1"/>
</dbReference>
<organism evidence="8 9">
    <name type="scientific">Rotaria sordida</name>
    <dbReference type="NCBI Taxonomy" id="392033"/>
    <lineage>
        <taxon>Eukaryota</taxon>
        <taxon>Metazoa</taxon>
        <taxon>Spiralia</taxon>
        <taxon>Gnathifera</taxon>
        <taxon>Rotifera</taxon>
        <taxon>Eurotatoria</taxon>
        <taxon>Bdelloidea</taxon>
        <taxon>Philodinida</taxon>
        <taxon>Philodinidae</taxon>
        <taxon>Rotaria</taxon>
    </lineage>
</organism>
<proteinExistence type="predicted"/>
<dbReference type="AlphaFoldDB" id="A0A815HHN3"/>
<dbReference type="InterPro" id="IPR003598">
    <property type="entry name" value="Ig_sub2"/>
</dbReference>
<keyword evidence="4" id="KW-1015">Disulfide bond</keyword>
<keyword evidence="5" id="KW-0393">Immunoglobulin domain</keyword>
<dbReference type="Pfam" id="PF07648">
    <property type="entry name" value="Kazal_2"/>
    <property type="match status" value="1"/>
</dbReference>
<dbReference type="GO" id="GO:0005576">
    <property type="term" value="C:extracellular region"/>
    <property type="evidence" value="ECO:0007669"/>
    <property type="project" value="UniProtKB-SubCell"/>
</dbReference>
<dbReference type="InterPro" id="IPR007110">
    <property type="entry name" value="Ig-like_dom"/>
</dbReference>
<dbReference type="Gene3D" id="2.60.40.10">
    <property type="entry name" value="Immunoglobulins"/>
    <property type="match status" value="1"/>
</dbReference>
<evidence type="ECO:0000256" key="1">
    <source>
        <dbReference type="ARBA" id="ARBA00004613"/>
    </source>
</evidence>
<evidence type="ECO:0000313" key="8">
    <source>
        <dbReference type="EMBL" id="CAF1351617.1"/>
    </source>
</evidence>
<dbReference type="PROSITE" id="PS50835">
    <property type="entry name" value="IG_LIKE"/>
    <property type="match status" value="1"/>
</dbReference>
<gene>
    <name evidence="8" type="ORF">SEV965_LOCUS28896</name>
</gene>
<dbReference type="PANTHER" id="PTHR14186:SF19">
    <property type="entry name" value="INSULIN-LIKE GROWTH FACTOR-BINDING PROTEIN 7"/>
    <property type="match status" value="1"/>
</dbReference>
<dbReference type="InterPro" id="IPR013098">
    <property type="entry name" value="Ig_I-set"/>
</dbReference>
<dbReference type="SMART" id="SM00280">
    <property type="entry name" value="KAZAL"/>
    <property type="match status" value="1"/>
</dbReference>
<dbReference type="InterPro" id="IPR013783">
    <property type="entry name" value="Ig-like_fold"/>
</dbReference>
<dbReference type="GO" id="GO:0005520">
    <property type="term" value="F:insulin-like growth factor binding"/>
    <property type="evidence" value="ECO:0007669"/>
    <property type="project" value="InterPro"/>
</dbReference>
<evidence type="ECO:0000256" key="5">
    <source>
        <dbReference type="ARBA" id="ARBA00023319"/>
    </source>
</evidence>
<dbReference type="InterPro" id="IPR011390">
    <property type="entry name" value="IGFBP_rP_mac25"/>
</dbReference>
<dbReference type="Gene3D" id="3.30.60.30">
    <property type="match status" value="1"/>
</dbReference>
<reference evidence="8" key="1">
    <citation type="submission" date="2021-02" db="EMBL/GenBank/DDBJ databases">
        <authorList>
            <person name="Nowell W R."/>
        </authorList>
    </citation>
    <scope>NUCLEOTIDE SEQUENCE</scope>
</reference>
<dbReference type="GO" id="GO:0009966">
    <property type="term" value="P:regulation of signal transduction"/>
    <property type="evidence" value="ECO:0007669"/>
    <property type="project" value="TreeGrafter"/>
</dbReference>
<dbReference type="SUPFAM" id="SSF100895">
    <property type="entry name" value="Kazal-type serine protease inhibitors"/>
    <property type="match status" value="1"/>
</dbReference>
<dbReference type="CDD" id="cd00104">
    <property type="entry name" value="KAZAL_FS"/>
    <property type="match status" value="1"/>
</dbReference>